<keyword evidence="1" id="KW-0472">Membrane</keyword>
<feature type="transmembrane region" description="Helical" evidence="1">
    <location>
        <begin position="171"/>
        <end position="193"/>
    </location>
</feature>
<comment type="caution">
    <text evidence="2">The sequence shown here is derived from an EMBL/GenBank/DDBJ whole genome shotgun (WGS) entry which is preliminary data.</text>
</comment>
<dbReference type="NCBIfam" id="TIGR04222">
    <property type="entry name" value="near_uncomplex"/>
    <property type="match status" value="1"/>
</dbReference>
<evidence type="ECO:0000256" key="1">
    <source>
        <dbReference type="SAM" id="Phobius"/>
    </source>
</evidence>
<evidence type="ECO:0008006" key="4">
    <source>
        <dbReference type="Google" id="ProtNLM"/>
    </source>
</evidence>
<feature type="transmembrane region" description="Helical" evidence="1">
    <location>
        <begin position="12"/>
        <end position="29"/>
    </location>
</feature>
<keyword evidence="1" id="KW-0812">Transmembrane</keyword>
<evidence type="ECO:0000313" key="2">
    <source>
        <dbReference type="EMBL" id="EOD63110.1"/>
    </source>
</evidence>
<feature type="non-terminal residue" evidence="2">
    <location>
        <position position="262"/>
    </location>
</feature>
<dbReference type="EMBL" id="AOUO01000659">
    <property type="protein sequence ID" value="EOD63110.1"/>
    <property type="molecule type" value="Genomic_DNA"/>
</dbReference>
<dbReference type="AlphaFoldDB" id="R1HHN8"/>
<reference evidence="2 3" key="1">
    <citation type="submission" date="2013-02" db="EMBL/GenBank/DDBJ databases">
        <title>Draft genome sequence of Amycolatopsis vancoresmycina strain DSM 44592T.</title>
        <authorList>
            <person name="Kumar S."/>
            <person name="Kaur N."/>
            <person name="Kaur C."/>
            <person name="Raghava G.P.S."/>
            <person name="Mayilraj S."/>
        </authorList>
    </citation>
    <scope>NUCLEOTIDE SEQUENCE [LARGE SCALE GENOMIC DNA]</scope>
    <source>
        <strain evidence="2 3">DSM 44592</strain>
    </source>
</reference>
<sequence length="262" mass="27014">MTDTWGIPGPVFSGLYLGLLLAVALYGAVRGRRLSQGDAGSAPERPEEFALLAGGRDRLGEFVVATLLARQFVRLDSAGKLHRTGGAAPDDLGRAALARIGKSGNSIARVSAEVGQHASVPGLEAGLAARGLLTDVRAVRAAWLTTAVAYWALAVLGAARLIAGSATGHPVGYLVLLLVLNAVAVAVTSVCAANRPKIRITAAGRAALEKARRDGTFTAGPAGTVASHGLSAHPDKDVRLAVGRAVRQAAAQVYRRPRGRWA</sequence>
<accession>R1HHN8</accession>
<feature type="transmembrane region" description="Helical" evidence="1">
    <location>
        <begin position="141"/>
        <end position="159"/>
    </location>
</feature>
<dbReference type="OrthoDB" id="3628058at2"/>
<proteinExistence type="predicted"/>
<gene>
    <name evidence="2" type="ORF">H480_38735</name>
</gene>
<organism evidence="2 3">
    <name type="scientific">Amycolatopsis vancoresmycina DSM 44592</name>
    <dbReference type="NCBI Taxonomy" id="1292037"/>
    <lineage>
        <taxon>Bacteria</taxon>
        <taxon>Bacillati</taxon>
        <taxon>Actinomycetota</taxon>
        <taxon>Actinomycetes</taxon>
        <taxon>Pseudonocardiales</taxon>
        <taxon>Pseudonocardiaceae</taxon>
        <taxon>Amycolatopsis</taxon>
    </lineage>
</organism>
<keyword evidence="1" id="KW-1133">Transmembrane helix</keyword>
<protein>
    <recommendedName>
        <fullName evidence="4">TIGR04222 domain-containing membrane protein</fullName>
    </recommendedName>
</protein>
<keyword evidence="3" id="KW-1185">Reference proteome</keyword>
<dbReference type="RefSeq" id="WP_004560771.1">
    <property type="nucleotide sequence ID" value="NZ_AOUO01000659.1"/>
</dbReference>
<dbReference type="Proteomes" id="UP000014139">
    <property type="component" value="Unassembled WGS sequence"/>
</dbReference>
<evidence type="ECO:0000313" key="3">
    <source>
        <dbReference type="Proteomes" id="UP000014139"/>
    </source>
</evidence>
<dbReference type="InterPro" id="IPR026467">
    <property type="entry name" value="Ser/Gly_Cys_C_dom"/>
</dbReference>
<dbReference type="eggNOG" id="ENOG50333NE">
    <property type="taxonomic scope" value="Bacteria"/>
</dbReference>
<name>R1HHN8_9PSEU</name>